<dbReference type="GO" id="GO:0006979">
    <property type="term" value="P:response to oxidative stress"/>
    <property type="evidence" value="ECO:0007669"/>
    <property type="project" value="InterPro"/>
</dbReference>
<evidence type="ECO:0000256" key="1">
    <source>
        <dbReference type="ARBA" id="ARBA00007378"/>
    </source>
</evidence>
<comment type="similarity">
    <text evidence="1">Belongs to the OsmC/Ohr family.</text>
</comment>
<dbReference type="InterPro" id="IPR015946">
    <property type="entry name" value="KH_dom-like_a/b"/>
</dbReference>
<evidence type="ECO:0000313" key="3">
    <source>
        <dbReference type="Proteomes" id="UP000007509"/>
    </source>
</evidence>
<organism evidence="2 3">
    <name type="scientific">Chryseobacterium populi</name>
    <dbReference type="NCBI Taxonomy" id="1144316"/>
    <lineage>
        <taxon>Bacteria</taxon>
        <taxon>Pseudomonadati</taxon>
        <taxon>Bacteroidota</taxon>
        <taxon>Flavobacteriia</taxon>
        <taxon>Flavobacteriales</taxon>
        <taxon>Weeksellaceae</taxon>
        <taxon>Chryseobacterium group</taxon>
        <taxon>Chryseobacterium</taxon>
    </lineage>
</organism>
<dbReference type="PANTHER" id="PTHR33797">
    <property type="entry name" value="ORGANIC HYDROPEROXIDE RESISTANCE PROTEIN-LIKE"/>
    <property type="match status" value="1"/>
</dbReference>
<dbReference type="InterPro" id="IPR036102">
    <property type="entry name" value="OsmC/Ohrsf"/>
</dbReference>
<accession>J2SW44</accession>
<dbReference type="Proteomes" id="UP000007509">
    <property type="component" value="Unassembled WGS sequence"/>
</dbReference>
<dbReference type="Gene3D" id="2.20.25.10">
    <property type="match status" value="1"/>
</dbReference>
<dbReference type="EMBL" id="AKJY01000065">
    <property type="protein sequence ID" value="EJL69832.1"/>
    <property type="molecule type" value="Genomic_DNA"/>
</dbReference>
<dbReference type="SUPFAM" id="SSF82784">
    <property type="entry name" value="OsmC-like"/>
    <property type="match status" value="1"/>
</dbReference>
<dbReference type="PANTHER" id="PTHR33797:SF2">
    <property type="entry name" value="ORGANIC HYDROPEROXIDE RESISTANCE PROTEIN-LIKE"/>
    <property type="match status" value="1"/>
</dbReference>
<dbReference type="InterPro" id="IPR019953">
    <property type="entry name" value="OHR"/>
</dbReference>
<evidence type="ECO:0000313" key="2">
    <source>
        <dbReference type="EMBL" id="EJL69832.1"/>
    </source>
</evidence>
<dbReference type="NCBIfam" id="TIGR03561">
    <property type="entry name" value="organ_hyd_perox"/>
    <property type="match status" value="1"/>
</dbReference>
<dbReference type="InterPro" id="IPR003718">
    <property type="entry name" value="OsmC/Ohr_fam"/>
</dbReference>
<sequence length="141" mass="14781">MKTLYTTSVTAKGGRNGQVKSENGVLDIEVRMPKALGGANDDFANPEMLFAAGYSACFDSALNRVISLTKIQTGETSVTAQVSIGQIGNGGFGLAVELDVNIPGVSIEEAQSLTDQAHQICPYSNATRNNIEVKLSVSNNG</sequence>
<protein>
    <submittedName>
        <fullName evidence="2">Peroxiredoxin, Ohr subfamily</fullName>
    </submittedName>
</protein>
<dbReference type="Gene3D" id="3.30.300.20">
    <property type="match status" value="1"/>
</dbReference>
<dbReference type="RefSeq" id="WP_007845242.1">
    <property type="nucleotide sequence ID" value="NZ_AKJY01000065.1"/>
</dbReference>
<keyword evidence="3" id="KW-1185">Reference proteome</keyword>
<dbReference type="PATRIC" id="fig|1144316.3.peg.3142"/>
<proteinExistence type="inferred from homology"/>
<name>J2SW44_9FLAO</name>
<dbReference type="OrthoDB" id="9797508at2"/>
<dbReference type="AlphaFoldDB" id="J2SW44"/>
<gene>
    <name evidence="2" type="ORF">PMI13_03124</name>
</gene>
<dbReference type="Pfam" id="PF02566">
    <property type="entry name" value="OsmC"/>
    <property type="match status" value="1"/>
</dbReference>
<comment type="caution">
    <text evidence="2">The sequence shown here is derived from an EMBL/GenBank/DDBJ whole genome shotgun (WGS) entry which is preliminary data.</text>
</comment>
<reference evidence="2 3" key="1">
    <citation type="journal article" date="2012" name="J. Bacteriol.">
        <title>Twenty-one genome sequences from Pseudomonas species and 19 genome sequences from diverse bacteria isolated from the rhizosphere and endosphere of Populus deltoides.</title>
        <authorList>
            <person name="Brown S.D."/>
            <person name="Utturkar S.M."/>
            <person name="Klingeman D.M."/>
            <person name="Johnson C.M."/>
            <person name="Martin S.L."/>
            <person name="Land M.L."/>
            <person name="Lu T.Y."/>
            <person name="Schadt C.W."/>
            <person name="Doktycz M.J."/>
            <person name="Pelletier D.A."/>
        </authorList>
    </citation>
    <scope>NUCLEOTIDE SEQUENCE [LARGE SCALE GENOMIC DNA]</scope>
    <source>
        <strain evidence="2 3">CF314</strain>
    </source>
</reference>